<dbReference type="RefSeq" id="WP_351978043.1">
    <property type="nucleotide sequence ID" value="NZ_JBEPBX010000028.1"/>
</dbReference>
<keyword evidence="4" id="KW-1185">Reference proteome</keyword>
<comment type="caution">
    <text evidence="3">The sequence shown here is derived from an EMBL/GenBank/DDBJ whole genome shotgun (WGS) entry which is preliminary data.</text>
</comment>
<evidence type="ECO:0000313" key="3">
    <source>
        <dbReference type="EMBL" id="MER6616747.1"/>
    </source>
</evidence>
<dbReference type="Proteomes" id="UP001445472">
    <property type="component" value="Unassembled WGS sequence"/>
</dbReference>
<keyword evidence="2" id="KW-0472">Membrane</keyword>
<evidence type="ECO:0000256" key="2">
    <source>
        <dbReference type="SAM" id="Phobius"/>
    </source>
</evidence>
<organism evidence="3 4">
    <name type="scientific">Streptomyces xantholiticus</name>
    <dbReference type="NCBI Taxonomy" id="68285"/>
    <lineage>
        <taxon>Bacteria</taxon>
        <taxon>Bacillati</taxon>
        <taxon>Actinomycetota</taxon>
        <taxon>Actinomycetes</taxon>
        <taxon>Kitasatosporales</taxon>
        <taxon>Streptomycetaceae</taxon>
        <taxon>Streptomyces</taxon>
    </lineage>
</organism>
<name>A0ABV1V2K6_9ACTN</name>
<gene>
    <name evidence="3" type="ORF">ABT276_25930</name>
</gene>
<keyword evidence="2" id="KW-0812">Transmembrane</keyword>
<feature type="region of interest" description="Disordered" evidence="1">
    <location>
        <begin position="1"/>
        <end position="31"/>
    </location>
</feature>
<protein>
    <submittedName>
        <fullName evidence="3">Uncharacterized protein</fullName>
    </submittedName>
</protein>
<keyword evidence="2" id="KW-1133">Transmembrane helix</keyword>
<accession>A0ABV1V2K6</accession>
<feature type="transmembrane region" description="Helical" evidence="2">
    <location>
        <begin position="70"/>
        <end position="90"/>
    </location>
</feature>
<reference evidence="3 4" key="1">
    <citation type="submission" date="2024-06" db="EMBL/GenBank/DDBJ databases">
        <title>The Natural Products Discovery Center: Release of the First 8490 Sequenced Strains for Exploring Actinobacteria Biosynthetic Diversity.</title>
        <authorList>
            <person name="Kalkreuter E."/>
            <person name="Kautsar S.A."/>
            <person name="Yang D."/>
            <person name="Bader C.D."/>
            <person name="Teijaro C.N."/>
            <person name="Fluegel L."/>
            <person name="Davis C.M."/>
            <person name="Simpson J.R."/>
            <person name="Lauterbach L."/>
            <person name="Steele A.D."/>
            <person name="Gui C."/>
            <person name="Meng S."/>
            <person name="Li G."/>
            <person name="Viehrig K."/>
            <person name="Ye F."/>
            <person name="Su P."/>
            <person name="Kiefer A.F."/>
            <person name="Nichols A."/>
            <person name="Cepeda A.J."/>
            <person name="Yan W."/>
            <person name="Fan B."/>
            <person name="Jiang Y."/>
            <person name="Adhikari A."/>
            <person name="Zheng C.-J."/>
            <person name="Schuster L."/>
            <person name="Cowan T.M."/>
            <person name="Smanski M.J."/>
            <person name="Chevrette M.G."/>
            <person name="De Carvalho L.P.S."/>
            <person name="Shen B."/>
        </authorList>
    </citation>
    <scope>NUCLEOTIDE SEQUENCE [LARGE SCALE GENOMIC DNA]</scope>
    <source>
        <strain evidence="3 4">NPDC000837</strain>
    </source>
</reference>
<evidence type="ECO:0000313" key="4">
    <source>
        <dbReference type="Proteomes" id="UP001445472"/>
    </source>
</evidence>
<sequence length="419" mass="44678">MMADENDESAQANIANDESEAGTANDGRTDAVVYDGTTDTAVYGGTTGAVPEDVRARHSLLRRLLRNRTALAATAAGLVGVLLGAGTVAWRTDTLPLLQPDPCWDSLRDSSVSALFGDRRLEVDEQALRRDPSTASLSYGQCRITSFKDEEARRQAIVRVHALDGLYGTDGLRWPAEFLSSRMVALGDGLPGMVSASRAWLALPQSCVGRPGRSEGATVVDVALGEHDFDTQSDYDGEDRDAMTRVVVDAANGVIRELGCTGTYQVPEELPALPEWGQVRPEAFCGVEGLELPAKYRKSLELNRVGGDGGAARTCESGRDGYPGIRMSTVVDPAVAEVYSLEMRKGGARVDGTKGGGVIGPTRAVYRLLCQTGVVVMAVEDVDLLRDDANFVRDLLPAYVEAESERIGCGPEKVSLAAP</sequence>
<dbReference type="EMBL" id="JBEPBX010000028">
    <property type="protein sequence ID" value="MER6616747.1"/>
    <property type="molecule type" value="Genomic_DNA"/>
</dbReference>
<proteinExistence type="predicted"/>
<evidence type="ECO:0000256" key="1">
    <source>
        <dbReference type="SAM" id="MobiDB-lite"/>
    </source>
</evidence>